<sequence length="92" mass="9302">MVLKFHRGALETCAAAARSASGAFGGLAGQAPDSAAFGDVSGSAAMATAADDLLRVAEQAAKTQGRRLEAVERALDAVERTIVATDDAAVQR</sequence>
<evidence type="ECO:0000256" key="1">
    <source>
        <dbReference type="SAM" id="Coils"/>
    </source>
</evidence>
<dbReference type="EMBL" id="SMKP01000004">
    <property type="protein sequence ID" value="TDD25737.1"/>
    <property type="molecule type" value="Genomic_DNA"/>
</dbReference>
<name>A0A4V2YG58_9ACTN</name>
<organism evidence="2 3">
    <name type="scientific">Nonomuraea diastatica</name>
    <dbReference type="NCBI Taxonomy" id="1848329"/>
    <lineage>
        <taxon>Bacteria</taxon>
        <taxon>Bacillati</taxon>
        <taxon>Actinomycetota</taxon>
        <taxon>Actinomycetes</taxon>
        <taxon>Streptosporangiales</taxon>
        <taxon>Streptosporangiaceae</taxon>
        <taxon>Nonomuraea</taxon>
    </lineage>
</organism>
<keyword evidence="1" id="KW-0175">Coiled coil</keyword>
<dbReference type="Proteomes" id="UP000294543">
    <property type="component" value="Unassembled WGS sequence"/>
</dbReference>
<proteinExistence type="predicted"/>
<dbReference type="AlphaFoldDB" id="A0A4V2YG58"/>
<comment type="caution">
    <text evidence="2">The sequence shown here is derived from an EMBL/GenBank/DDBJ whole genome shotgun (WGS) entry which is preliminary data.</text>
</comment>
<protein>
    <submittedName>
        <fullName evidence="2">Uncharacterized protein</fullName>
    </submittedName>
</protein>
<keyword evidence="3" id="KW-1185">Reference proteome</keyword>
<dbReference type="RefSeq" id="WP_132503920.1">
    <property type="nucleotide sequence ID" value="NZ_SMKP01000004.1"/>
</dbReference>
<accession>A0A4V2YG58</accession>
<evidence type="ECO:0000313" key="3">
    <source>
        <dbReference type="Proteomes" id="UP000294543"/>
    </source>
</evidence>
<evidence type="ECO:0000313" key="2">
    <source>
        <dbReference type="EMBL" id="TDD25737.1"/>
    </source>
</evidence>
<feature type="coiled-coil region" evidence="1">
    <location>
        <begin position="61"/>
        <end position="88"/>
    </location>
</feature>
<reference evidence="2 3" key="1">
    <citation type="submission" date="2019-03" db="EMBL/GenBank/DDBJ databases">
        <title>Draft genome sequences of novel Actinobacteria.</title>
        <authorList>
            <person name="Sahin N."/>
            <person name="Ay H."/>
            <person name="Saygin H."/>
        </authorList>
    </citation>
    <scope>NUCLEOTIDE SEQUENCE [LARGE SCALE GENOMIC DNA]</scope>
    <source>
        <strain evidence="2 3">KC712</strain>
    </source>
</reference>
<gene>
    <name evidence="2" type="ORF">E1294_02135</name>
</gene>